<evidence type="ECO:0000256" key="2">
    <source>
        <dbReference type="ARBA" id="ARBA00023163"/>
    </source>
</evidence>
<evidence type="ECO:0000256" key="1">
    <source>
        <dbReference type="ARBA" id="ARBA00023015"/>
    </source>
</evidence>
<dbReference type="Proteomes" id="UP000472273">
    <property type="component" value="Unplaced"/>
</dbReference>
<accession>A0A670YN99</accession>
<organism evidence="5 6">
    <name type="scientific">Pseudonaja textilis</name>
    <name type="common">Eastern brown snake</name>
    <dbReference type="NCBI Taxonomy" id="8673"/>
    <lineage>
        <taxon>Eukaryota</taxon>
        <taxon>Metazoa</taxon>
        <taxon>Chordata</taxon>
        <taxon>Craniata</taxon>
        <taxon>Vertebrata</taxon>
        <taxon>Euteleostomi</taxon>
        <taxon>Lepidosauria</taxon>
        <taxon>Squamata</taxon>
        <taxon>Bifurcata</taxon>
        <taxon>Unidentata</taxon>
        <taxon>Episquamata</taxon>
        <taxon>Toxicofera</taxon>
        <taxon>Serpentes</taxon>
        <taxon>Colubroidea</taxon>
        <taxon>Elapidae</taxon>
        <taxon>Hydrophiinae</taxon>
        <taxon>Pseudonaja</taxon>
    </lineage>
</organism>
<reference evidence="5" key="2">
    <citation type="submission" date="2025-09" db="UniProtKB">
        <authorList>
            <consortium name="Ensembl"/>
        </authorList>
    </citation>
    <scope>IDENTIFICATION</scope>
</reference>
<keyword evidence="3" id="KW-0539">Nucleus</keyword>
<dbReference type="PANTHER" id="PTHR10417">
    <property type="entry name" value="GLUCOCORTICOID MODULATORY ELEMENT-BINDING PROTEIN"/>
    <property type="match status" value="1"/>
</dbReference>
<proteinExistence type="predicted"/>
<protein>
    <submittedName>
        <fullName evidence="5">Uncharacterized protein</fullName>
    </submittedName>
</protein>
<keyword evidence="2" id="KW-0804">Transcription</keyword>
<keyword evidence="6" id="KW-1185">Reference proteome</keyword>
<dbReference type="AlphaFoldDB" id="A0A670YN99"/>
<reference evidence="5" key="1">
    <citation type="submission" date="2025-08" db="UniProtKB">
        <authorList>
            <consortium name="Ensembl"/>
        </authorList>
    </citation>
    <scope>IDENTIFICATION</scope>
</reference>
<name>A0A670YN99_PSETE</name>
<feature type="region of interest" description="Disordered" evidence="4">
    <location>
        <begin position="205"/>
        <end position="237"/>
    </location>
</feature>
<evidence type="ECO:0000313" key="5">
    <source>
        <dbReference type="Ensembl" id="ENSPTXP00000011008.1"/>
    </source>
</evidence>
<sequence length="330" mass="36719">VGKKSSWSLFPVCNRGRLAEKRTIPLPPSRTPKKEPPALFSHGDNHKEVEKINGHHPHVKQEEDLHISIMKRSQNGDLTSFLSSLNQSRQLGMPETQNRCEFKRSSLEVGLGAAGKLPLLSHDSSLLAFFFGFWPFRPTENSHTPLLEGSVTQMTPEEDYRRLMSALNEHSTFEEQQQQQQRLYQLAGGISVPSHSDILRARQEVASRNPSSLEPHLPSASNSASQRRKQGLPQHRDSHFSERYISTSGPLLPFVQVVLGLRLPMAGRFMASPFLREVGGNAHWEGERCGGGGLEAAWRGAKIPFQLPVGLRRDSICTRGAIVAGRIISC</sequence>
<evidence type="ECO:0000256" key="3">
    <source>
        <dbReference type="ARBA" id="ARBA00023242"/>
    </source>
</evidence>
<dbReference type="Ensembl" id="ENSPTXT00000011367.1">
    <property type="protein sequence ID" value="ENSPTXP00000011008.1"/>
    <property type="gene ID" value="ENSPTXG00000007750.1"/>
</dbReference>
<dbReference type="GeneTree" id="ENSGT01030000235135"/>
<dbReference type="PANTHER" id="PTHR10417:SF15">
    <property type="entry name" value="STERILE ALPHA MOTIF DOMAIN-CONTAINING 11"/>
    <property type="match status" value="1"/>
</dbReference>
<evidence type="ECO:0000313" key="6">
    <source>
        <dbReference type="Proteomes" id="UP000472273"/>
    </source>
</evidence>
<evidence type="ECO:0000256" key="4">
    <source>
        <dbReference type="SAM" id="MobiDB-lite"/>
    </source>
</evidence>
<keyword evidence="1" id="KW-0805">Transcription regulation</keyword>